<dbReference type="PANTHER" id="PTHR11070">
    <property type="entry name" value="UVRD / RECB / PCRA DNA HELICASE FAMILY MEMBER"/>
    <property type="match status" value="1"/>
</dbReference>
<evidence type="ECO:0000256" key="10">
    <source>
        <dbReference type="ARBA" id="ARBA00048988"/>
    </source>
</evidence>
<keyword evidence="7" id="KW-0413">Isomerase</keyword>
<dbReference type="GO" id="GO:0033202">
    <property type="term" value="C:DNA helicase complex"/>
    <property type="evidence" value="ECO:0007669"/>
    <property type="project" value="TreeGrafter"/>
</dbReference>
<dbReference type="SUPFAM" id="SSF52540">
    <property type="entry name" value="P-loop containing nucleoside triphosphate hydrolases"/>
    <property type="match status" value="1"/>
</dbReference>
<dbReference type="GO" id="GO:0005524">
    <property type="term" value="F:ATP binding"/>
    <property type="evidence" value="ECO:0007669"/>
    <property type="project" value="UniProtKB-UniRule"/>
</dbReference>
<sequence length="596" mass="68212">MKDLLLSELNKEQRASVECCDGPALILAGAGSGKTRVLTYRVAYLVSQKQVSPEQILLVTFTNKAAMEMKARVTRLLSTDYSSQKSVVGPWAGTFHSLCSKILREDGQEIGISSTYVIYDDNDSLDLIKEIMKKMDLSTKEFNPGAVLGTIGQAKNQLIGALEYPQYARGFFQTTVSDIYLSYQKALKENGALDFDDLIMETVRLFKKSPETLAKYQERFRYILVDEYQDTNHAQFELTKLLAKRYTNICVVGDFSQSIYSWRGADYKNLINFKSEFPGVKTFNLDQNYRSTQRILDAAYGVISKNRSHPILKLWTRQDGGDKITLYEARDEHDEAKFIVDHLSNNLSDCAVLYRTNAQSRVLEEVFLHEGIPYVLVGGTRFYERKEIKDLIAYLRLIYNSKDSVSYKRAEKIGKGRLEKFLNLKPHSSNLVTLELLDKIVEVTGYLDLFDENDEEDLARLENIKELRSVAEEFPTLEEFLENIALVEKESRRRVDNNAVTLMTVHAAKGLEFPVVFIVGMEEGIFPHSRSLMDSLEMEEERRLCYVGITRAKDKLYLTCARHRLFFGSRTQNLISRFVGDIPQDLVNVIFTDDSF</sequence>
<evidence type="ECO:0000256" key="11">
    <source>
        <dbReference type="PROSITE-ProRule" id="PRU00560"/>
    </source>
</evidence>
<dbReference type="Gene3D" id="1.10.10.160">
    <property type="match status" value="1"/>
</dbReference>
<evidence type="ECO:0000256" key="1">
    <source>
        <dbReference type="ARBA" id="ARBA00009922"/>
    </source>
</evidence>
<evidence type="ECO:0000256" key="4">
    <source>
        <dbReference type="ARBA" id="ARBA00022806"/>
    </source>
</evidence>
<dbReference type="EC" id="5.6.2.4" evidence="9"/>
<evidence type="ECO:0000259" key="12">
    <source>
        <dbReference type="PROSITE" id="PS51198"/>
    </source>
</evidence>
<dbReference type="InterPro" id="IPR013986">
    <property type="entry name" value="DExx_box_DNA_helicase_dom_sf"/>
</dbReference>
<dbReference type="Pfam" id="PF00580">
    <property type="entry name" value="UvrD-helicase"/>
    <property type="match status" value="1"/>
</dbReference>
<dbReference type="EMBL" id="MFJG01000011">
    <property type="protein sequence ID" value="OGG07220.1"/>
    <property type="molecule type" value="Genomic_DNA"/>
</dbReference>
<dbReference type="InterPro" id="IPR000212">
    <property type="entry name" value="DNA_helicase_UvrD/REP"/>
</dbReference>
<keyword evidence="5 11" id="KW-0067">ATP-binding</keyword>
<keyword evidence="3 11" id="KW-0378">Hydrolase</keyword>
<dbReference type="GO" id="GO:0016887">
    <property type="term" value="F:ATP hydrolysis activity"/>
    <property type="evidence" value="ECO:0007669"/>
    <property type="project" value="RHEA"/>
</dbReference>
<evidence type="ECO:0000313" key="14">
    <source>
        <dbReference type="EMBL" id="OGG07220.1"/>
    </source>
</evidence>
<dbReference type="Gene3D" id="3.40.50.300">
    <property type="entry name" value="P-loop containing nucleotide triphosphate hydrolases"/>
    <property type="match status" value="3"/>
</dbReference>
<dbReference type="STRING" id="1798377.A2872_01370"/>
<feature type="domain" description="UvrD-like helicase ATP-binding" evidence="12">
    <location>
        <begin position="7"/>
        <end position="292"/>
    </location>
</feature>
<dbReference type="Pfam" id="PF13361">
    <property type="entry name" value="UvrD_C"/>
    <property type="match status" value="2"/>
</dbReference>
<keyword evidence="2 11" id="KW-0547">Nucleotide-binding</keyword>
<dbReference type="GO" id="GO:0043138">
    <property type="term" value="F:3'-5' DNA helicase activity"/>
    <property type="evidence" value="ECO:0007669"/>
    <property type="project" value="UniProtKB-EC"/>
</dbReference>
<proteinExistence type="inferred from homology"/>
<evidence type="ECO:0000256" key="5">
    <source>
        <dbReference type="ARBA" id="ARBA00022840"/>
    </source>
</evidence>
<evidence type="ECO:0000256" key="8">
    <source>
        <dbReference type="ARBA" id="ARBA00034617"/>
    </source>
</evidence>
<dbReference type="InterPro" id="IPR014016">
    <property type="entry name" value="UvrD-like_ATP-bd"/>
</dbReference>
<dbReference type="CDD" id="cd17932">
    <property type="entry name" value="DEXQc_UvrD"/>
    <property type="match status" value="1"/>
</dbReference>
<accession>A0A1F5Z442</accession>
<keyword evidence="6" id="KW-0238">DNA-binding</keyword>
<dbReference type="PROSITE" id="PS51217">
    <property type="entry name" value="UVRD_HELICASE_CTER"/>
    <property type="match status" value="1"/>
</dbReference>
<keyword evidence="4 11" id="KW-0347">Helicase</keyword>
<comment type="similarity">
    <text evidence="1">Belongs to the helicase family. UvrD subfamily.</text>
</comment>
<dbReference type="CDD" id="cd18807">
    <property type="entry name" value="SF1_C_UvrD"/>
    <property type="match status" value="1"/>
</dbReference>
<evidence type="ECO:0000256" key="9">
    <source>
        <dbReference type="ARBA" id="ARBA00034808"/>
    </source>
</evidence>
<evidence type="ECO:0000256" key="7">
    <source>
        <dbReference type="ARBA" id="ARBA00023235"/>
    </source>
</evidence>
<dbReference type="Gene3D" id="1.10.486.10">
    <property type="entry name" value="PCRA, domain 4"/>
    <property type="match status" value="2"/>
</dbReference>
<dbReference type="Proteomes" id="UP000178681">
    <property type="component" value="Unassembled WGS sequence"/>
</dbReference>
<evidence type="ECO:0000256" key="3">
    <source>
        <dbReference type="ARBA" id="ARBA00022801"/>
    </source>
</evidence>
<organism evidence="14 15">
    <name type="scientific">Candidatus Gottesmanbacteria bacterium RIFCSPHIGHO2_01_FULL_42_12</name>
    <dbReference type="NCBI Taxonomy" id="1798377"/>
    <lineage>
        <taxon>Bacteria</taxon>
        <taxon>Candidatus Gottesmaniibacteriota</taxon>
    </lineage>
</organism>
<evidence type="ECO:0000313" key="15">
    <source>
        <dbReference type="Proteomes" id="UP000178681"/>
    </source>
</evidence>
<dbReference type="AlphaFoldDB" id="A0A1F5Z442"/>
<evidence type="ECO:0000256" key="2">
    <source>
        <dbReference type="ARBA" id="ARBA00022741"/>
    </source>
</evidence>
<evidence type="ECO:0000259" key="13">
    <source>
        <dbReference type="PROSITE" id="PS51217"/>
    </source>
</evidence>
<dbReference type="PANTHER" id="PTHR11070:SF2">
    <property type="entry name" value="ATP-DEPENDENT DNA HELICASE SRS2"/>
    <property type="match status" value="1"/>
</dbReference>
<dbReference type="GO" id="GO:0005829">
    <property type="term" value="C:cytosol"/>
    <property type="evidence" value="ECO:0007669"/>
    <property type="project" value="TreeGrafter"/>
</dbReference>
<comment type="catalytic activity">
    <reaction evidence="10">
        <text>ATP + H2O = ADP + phosphate + H(+)</text>
        <dbReference type="Rhea" id="RHEA:13065"/>
        <dbReference type="ChEBI" id="CHEBI:15377"/>
        <dbReference type="ChEBI" id="CHEBI:15378"/>
        <dbReference type="ChEBI" id="CHEBI:30616"/>
        <dbReference type="ChEBI" id="CHEBI:43474"/>
        <dbReference type="ChEBI" id="CHEBI:456216"/>
        <dbReference type="EC" id="5.6.2.4"/>
    </reaction>
</comment>
<comment type="caution">
    <text evidence="14">The sequence shown here is derived from an EMBL/GenBank/DDBJ whole genome shotgun (WGS) entry which is preliminary data.</text>
</comment>
<dbReference type="PROSITE" id="PS51198">
    <property type="entry name" value="UVRD_HELICASE_ATP_BIND"/>
    <property type="match status" value="1"/>
</dbReference>
<protein>
    <recommendedName>
        <fullName evidence="9">DNA 3'-5' helicase</fullName>
        <ecNumber evidence="9">5.6.2.4</ecNumber>
    </recommendedName>
</protein>
<reference evidence="14 15" key="1">
    <citation type="journal article" date="2016" name="Nat. Commun.">
        <title>Thousands of microbial genomes shed light on interconnected biogeochemical processes in an aquifer system.</title>
        <authorList>
            <person name="Anantharaman K."/>
            <person name="Brown C.T."/>
            <person name="Hug L.A."/>
            <person name="Sharon I."/>
            <person name="Castelle C.J."/>
            <person name="Probst A.J."/>
            <person name="Thomas B.C."/>
            <person name="Singh A."/>
            <person name="Wilkins M.J."/>
            <person name="Karaoz U."/>
            <person name="Brodie E.L."/>
            <person name="Williams K.H."/>
            <person name="Hubbard S.S."/>
            <person name="Banfield J.F."/>
        </authorList>
    </citation>
    <scope>NUCLEOTIDE SEQUENCE [LARGE SCALE GENOMIC DNA]</scope>
</reference>
<dbReference type="InterPro" id="IPR027417">
    <property type="entry name" value="P-loop_NTPase"/>
</dbReference>
<dbReference type="GO" id="GO:0000725">
    <property type="term" value="P:recombinational repair"/>
    <property type="evidence" value="ECO:0007669"/>
    <property type="project" value="TreeGrafter"/>
</dbReference>
<gene>
    <name evidence="14" type="ORF">A2872_01370</name>
</gene>
<evidence type="ECO:0000256" key="6">
    <source>
        <dbReference type="ARBA" id="ARBA00023125"/>
    </source>
</evidence>
<feature type="domain" description="UvrD-like helicase C-terminal" evidence="13">
    <location>
        <begin position="293"/>
        <end position="510"/>
    </location>
</feature>
<feature type="binding site" evidence="11">
    <location>
        <begin position="28"/>
        <end position="35"/>
    </location>
    <ligand>
        <name>ATP</name>
        <dbReference type="ChEBI" id="CHEBI:30616"/>
    </ligand>
</feature>
<dbReference type="GO" id="GO:0003677">
    <property type="term" value="F:DNA binding"/>
    <property type="evidence" value="ECO:0007669"/>
    <property type="project" value="UniProtKB-KW"/>
</dbReference>
<comment type="catalytic activity">
    <reaction evidence="8">
        <text>Couples ATP hydrolysis with the unwinding of duplex DNA by translocating in the 3'-5' direction.</text>
        <dbReference type="EC" id="5.6.2.4"/>
    </reaction>
</comment>
<dbReference type="InterPro" id="IPR014017">
    <property type="entry name" value="DNA_helicase_UvrD-like_C"/>
</dbReference>
<name>A0A1F5Z442_9BACT</name>